<keyword evidence="2" id="KW-0732">Signal</keyword>
<feature type="compositionally biased region" description="Basic and acidic residues" evidence="1">
    <location>
        <begin position="234"/>
        <end position="261"/>
    </location>
</feature>
<evidence type="ECO:0000313" key="4">
    <source>
        <dbReference type="Proteomes" id="UP001189429"/>
    </source>
</evidence>
<dbReference type="Proteomes" id="UP001189429">
    <property type="component" value="Unassembled WGS sequence"/>
</dbReference>
<feature type="signal peptide" evidence="2">
    <location>
        <begin position="1"/>
        <end position="26"/>
    </location>
</feature>
<proteinExistence type="predicted"/>
<evidence type="ECO:0000256" key="1">
    <source>
        <dbReference type="SAM" id="MobiDB-lite"/>
    </source>
</evidence>
<evidence type="ECO:0000313" key="3">
    <source>
        <dbReference type="EMBL" id="CAK0844896.1"/>
    </source>
</evidence>
<feature type="chain" id="PRO_5046021420" evidence="2">
    <location>
        <begin position="27"/>
        <end position="261"/>
    </location>
</feature>
<feature type="region of interest" description="Disordered" evidence="1">
    <location>
        <begin position="224"/>
        <end position="261"/>
    </location>
</feature>
<comment type="caution">
    <text evidence="3">The sequence shown here is derived from an EMBL/GenBank/DDBJ whole genome shotgun (WGS) entry which is preliminary data.</text>
</comment>
<gene>
    <name evidence="3" type="ORF">PCOR1329_LOCUS38867</name>
</gene>
<reference evidence="3" key="1">
    <citation type="submission" date="2023-10" db="EMBL/GenBank/DDBJ databases">
        <authorList>
            <person name="Chen Y."/>
            <person name="Shah S."/>
            <person name="Dougan E. K."/>
            <person name="Thang M."/>
            <person name="Chan C."/>
        </authorList>
    </citation>
    <scope>NUCLEOTIDE SEQUENCE [LARGE SCALE GENOMIC DNA]</scope>
</reference>
<keyword evidence="4" id="KW-1185">Reference proteome</keyword>
<dbReference type="EMBL" id="CAUYUJ010014702">
    <property type="protein sequence ID" value="CAK0844896.1"/>
    <property type="molecule type" value="Genomic_DNA"/>
</dbReference>
<organism evidence="3 4">
    <name type="scientific">Prorocentrum cordatum</name>
    <dbReference type="NCBI Taxonomy" id="2364126"/>
    <lineage>
        <taxon>Eukaryota</taxon>
        <taxon>Sar</taxon>
        <taxon>Alveolata</taxon>
        <taxon>Dinophyceae</taxon>
        <taxon>Prorocentrales</taxon>
        <taxon>Prorocentraceae</taxon>
        <taxon>Prorocentrum</taxon>
    </lineage>
</organism>
<name>A0ABN9TGC0_9DINO</name>
<accession>A0ABN9TGC0</accession>
<sequence>MSFNFLSTSWRSVWRFLLFRLVLVGGESPPHADAADTDEVLVILLALNSDGISLSGVTTRTRARLTDGLSAGVAWLVSMAWLVSVASVVTLLCGPAASPILSAAACARTCSSALPASLLSCFQISISSRGLLSVKALTKTDLLEELADVRAGVRQAGRKLRELRLGATLALEERVELAPARARDALERAGRLFYHLEPPLEPGSAARRRSTFYLYPHLCSSVPQSHHGAGVGGTDKHPAPRAELREGTMHNAERIGNRGRG</sequence>
<protein>
    <submittedName>
        <fullName evidence="3">Uncharacterized protein</fullName>
    </submittedName>
</protein>
<evidence type="ECO:0000256" key="2">
    <source>
        <dbReference type="SAM" id="SignalP"/>
    </source>
</evidence>